<protein>
    <submittedName>
        <fullName evidence="4">XGD1 protein</fullName>
    </submittedName>
</protein>
<organism evidence="4 5">
    <name type="scientific">Symbiodinium natans</name>
    <dbReference type="NCBI Taxonomy" id="878477"/>
    <lineage>
        <taxon>Eukaryota</taxon>
        <taxon>Sar</taxon>
        <taxon>Alveolata</taxon>
        <taxon>Dinophyceae</taxon>
        <taxon>Suessiales</taxon>
        <taxon>Symbiodiniaceae</taxon>
        <taxon>Symbiodinium</taxon>
    </lineage>
</organism>
<keyword evidence="5" id="KW-1185">Reference proteome</keyword>
<proteinExistence type="inferred from homology"/>
<feature type="chain" id="PRO_5033053644" evidence="2">
    <location>
        <begin position="17"/>
        <end position="589"/>
    </location>
</feature>
<evidence type="ECO:0000256" key="2">
    <source>
        <dbReference type="SAM" id="SignalP"/>
    </source>
</evidence>
<dbReference type="Pfam" id="PF03016">
    <property type="entry name" value="Exostosin_GT47"/>
    <property type="match status" value="1"/>
</dbReference>
<name>A0A812PK86_9DINO</name>
<evidence type="ECO:0000313" key="4">
    <source>
        <dbReference type="EMBL" id="CAE7354342.1"/>
    </source>
</evidence>
<evidence type="ECO:0000256" key="1">
    <source>
        <dbReference type="ARBA" id="ARBA00010271"/>
    </source>
</evidence>
<dbReference type="InterPro" id="IPR004263">
    <property type="entry name" value="Exostosin"/>
</dbReference>
<comment type="similarity">
    <text evidence="1">Belongs to the glycosyltransferase 47 family.</text>
</comment>
<gene>
    <name evidence="4" type="primary">XGD1</name>
    <name evidence="4" type="ORF">SNAT2548_LOCUS18782</name>
</gene>
<evidence type="ECO:0000259" key="3">
    <source>
        <dbReference type="Pfam" id="PF03016"/>
    </source>
</evidence>
<accession>A0A812PK86</accession>
<keyword evidence="2" id="KW-0732">Signal</keyword>
<reference evidence="4" key="1">
    <citation type="submission" date="2021-02" db="EMBL/GenBank/DDBJ databases">
        <authorList>
            <person name="Dougan E. K."/>
            <person name="Rhodes N."/>
            <person name="Thang M."/>
            <person name="Chan C."/>
        </authorList>
    </citation>
    <scope>NUCLEOTIDE SEQUENCE</scope>
</reference>
<sequence length="589" mass="66192">MQLLSWLAAGVPLALAEEGNPEQHGPEGNAECWDGMHTFATCCLPGADGTYAPPTDFEALMARGHTGDTSVLPAILQLLSSGGEDCSSQASGCDADGGVISARQWKAFFEASSISKFMRLQPWPPEGKPSLLWRTCCSDDRLSIRERVMTLAGSCAVGAAALVLSVVPLLENTSHAAALEGYMVGSELAASLDEVGDCRWRHQTNRAAWMHYDWFLSPPEKIFPCPGSLRIFVDERDAARVLREAPLSCARRGLCFTEVWVHEFLRRASCRVDDPAEADYVYLPIYMSCYDMHLSKRADQALALENLMGDVMNRRGPPVLLAFTCEKWKMFGWRSVLQGRKRDYLIAAVEARPLLGPEDDERILPGTSWHCQDCFRFGLDVVLPSAVPPAEAQRLRFFNRAPAERELLLVWKGEHAQSDARADVREGYLEVNETVRPNIIKHLQSKPDVDVGRSSMRYSFLMGNSHFCLVPRGRGWWTVRLFEAFYAGCVPVLLSDDVELPFSDFLDWDTFSLKWPMREVGEGLYQHLKAIRDDGETINELHKGVRDAACWFDFLDPSSGDCSPYQGLLKELAHKRQGRPRRPLRHFWF</sequence>
<dbReference type="AlphaFoldDB" id="A0A812PK86"/>
<dbReference type="Proteomes" id="UP000604046">
    <property type="component" value="Unassembled WGS sequence"/>
</dbReference>
<dbReference type="EMBL" id="CAJNDS010002155">
    <property type="protein sequence ID" value="CAE7354342.1"/>
    <property type="molecule type" value="Genomic_DNA"/>
</dbReference>
<dbReference type="OrthoDB" id="1924787at2759"/>
<dbReference type="PANTHER" id="PTHR11062">
    <property type="entry name" value="EXOSTOSIN HEPARAN SULFATE GLYCOSYLTRANSFERASE -RELATED"/>
    <property type="match status" value="1"/>
</dbReference>
<feature type="signal peptide" evidence="2">
    <location>
        <begin position="1"/>
        <end position="16"/>
    </location>
</feature>
<comment type="caution">
    <text evidence="4">The sequence shown here is derived from an EMBL/GenBank/DDBJ whole genome shotgun (WGS) entry which is preliminary data.</text>
</comment>
<evidence type="ECO:0000313" key="5">
    <source>
        <dbReference type="Proteomes" id="UP000604046"/>
    </source>
</evidence>
<dbReference type="InterPro" id="IPR040911">
    <property type="entry name" value="Exostosin_GT47"/>
</dbReference>
<dbReference type="GO" id="GO:0016757">
    <property type="term" value="F:glycosyltransferase activity"/>
    <property type="evidence" value="ECO:0007669"/>
    <property type="project" value="InterPro"/>
</dbReference>
<feature type="domain" description="Exostosin GT47" evidence="3">
    <location>
        <begin position="373"/>
        <end position="522"/>
    </location>
</feature>